<evidence type="ECO:0000313" key="1">
    <source>
        <dbReference type="EMBL" id="PPK64965.1"/>
    </source>
</evidence>
<dbReference type="Proteomes" id="UP000239203">
    <property type="component" value="Unassembled WGS sequence"/>
</dbReference>
<proteinExistence type="predicted"/>
<dbReference type="InterPro" id="IPR029061">
    <property type="entry name" value="THDP-binding"/>
</dbReference>
<gene>
    <name evidence="1" type="ORF">CLV40_1167</name>
</gene>
<dbReference type="GO" id="GO:0000287">
    <property type="term" value="F:magnesium ion binding"/>
    <property type="evidence" value="ECO:0007669"/>
    <property type="project" value="UniProtKB-ARBA"/>
</dbReference>
<dbReference type="EMBL" id="PTIX01000016">
    <property type="protein sequence ID" value="PPK64965.1"/>
    <property type="molecule type" value="Genomic_DNA"/>
</dbReference>
<reference evidence="1 2" key="1">
    <citation type="submission" date="2018-02" db="EMBL/GenBank/DDBJ databases">
        <title>Genomic Encyclopedia of Archaeal and Bacterial Type Strains, Phase II (KMG-II): from individual species to whole genera.</title>
        <authorList>
            <person name="Goeker M."/>
        </authorList>
    </citation>
    <scope>NUCLEOTIDE SEQUENCE [LARGE SCALE GENOMIC DNA]</scope>
    <source>
        <strain evidence="1 2">YU 961-1</strain>
    </source>
</reference>
<evidence type="ECO:0000313" key="2">
    <source>
        <dbReference type="Proteomes" id="UP000239203"/>
    </source>
</evidence>
<name>A0A2S6GIC3_9PSEU</name>
<accession>A0A2S6GIC3</accession>
<protein>
    <submittedName>
        <fullName evidence="1">Uncharacterized protein</fullName>
    </submittedName>
</protein>
<dbReference type="AlphaFoldDB" id="A0A2S6GIC3"/>
<comment type="caution">
    <text evidence="1">The sequence shown here is derived from an EMBL/GenBank/DDBJ whole genome shotgun (WGS) entry which is preliminary data.</text>
</comment>
<organism evidence="1 2">
    <name type="scientific">Actinokineospora auranticolor</name>
    <dbReference type="NCBI Taxonomy" id="155976"/>
    <lineage>
        <taxon>Bacteria</taxon>
        <taxon>Bacillati</taxon>
        <taxon>Actinomycetota</taxon>
        <taxon>Actinomycetes</taxon>
        <taxon>Pseudonocardiales</taxon>
        <taxon>Pseudonocardiaceae</taxon>
        <taxon>Actinokineospora</taxon>
    </lineage>
</organism>
<dbReference type="SUPFAM" id="SSF52518">
    <property type="entry name" value="Thiamin diphosphate-binding fold (THDP-binding)"/>
    <property type="match status" value="1"/>
</dbReference>
<sequence length="60" mass="6491">MVRVFHNNDLNQVTWELRAMGGAPKFEQSPSLPDISYADTARLFGVDAITVDGPADLTAA</sequence>
<keyword evidence="2" id="KW-1185">Reference proteome</keyword>
<dbReference type="Gene3D" id="3.40.50.970">
    <property type="match status" value="1"/>
</dbReference>